<organism evidence="1 2">
    <name type="scientific">Rhizobium tumorigenes</name>
    <dbReference type="NCBI Taxonomy" id="2041385"/>
    <lineage>
        <taxon>Bacteria</taxon>
        <taxon>Pseudomonadati</taxon>
        <taxon>Pseudomonadota</taxon>
        <taxon>Alphaproteobacteria</taxon>
        <taxon>Hyphomicrobiales</taxon>
        <taxon>Rhizobiaceae</taxon>
        <taxon>Rhizobium/Agrobacterium group</taxon>
        <taxon>Rhizobium</taxon>
    </lineage>
</organism>
<dbReference type="KEGG" id="rtu:PR017_09135"/>
<gene>
    <name evidence="1" type="ORF">PR017_09135</name>
</gene>
<keyword evidence="2" id="KW-1185">Reference proteome</keyword>
<protein>
    <submittedName>
        <fullName evidence="1">Uncharacterized protein</fullName>
    </submittedName>
</protein>
<name>A0AAF1KVE6_9HYPH</name>
<evidence type="ECO:0000313" key="2">
    <source>
        <dbReference type="Proteomes" id="UP000249499"/>
    </source>
</evidence>
<dbReference type="RefSeq" id="WP_162854792.1">
    <property type="nucleotide sequence ID" value="NZ_CP117255.1"/>
</dbReference>
<accession>A0AAF1KVE6</accession>
<reference evidence="2" key="2">
    <citation type="journal article" date="2023" name="MicrobiologyOpen">
        <title>Genomics of the tumorigenes clade of the family Rhizobiaceae and description of Rhizobium rhododendri sp. nov.</title>
        <authorList>
            <person name="Kuzmanovic N."/>
            <person name="diCenzo G.C."/>
            <person name="Bunk B."/>
            <person name="Sproeer C."/>
            <person name="Fruehling A."/>
            <person name="Neumann-Schaal M."/>
            <person name="Overmann J."/>
            <person name="Smalla K."/>
        </authorList>
    </citation>
    <scope>NUCLEOTIDE SEQUENCE [LARGE SCALE GENOMIC DNA]</scope>
    <source>
        <strain evidence="2">1078</strain>
    </source>
</reference>
<proteinExistence type="predicted"/>
<dbReference type="Proteomes" id="UP000249499">
    <property type="component" value="Chromosome"/>
</dbReference>
<evidence type="ECO:0000313" key="1">
    <source>
        <dbReference type="EMBL" id="WFR94014.1"/>
    </source>
</evidence>
<dbReference type="AlphaFoldDB" id="A0AAF1KVE6"/>
<reference evidence="1 2" key="1">
    <citation type="journal article" date="2018" name="Sci. Rep.">
        <title>Rhizobium tumorigenes sp. nov., a novel plant tumorigenic bacterium isolated from cane gall tumors on thornless blackberry.</title>
        <authorList>
            <person name="Kuzmanovi N."/>
            <person name="Smalla K."/>
            <person name="Gronow S."/>
            <person name="PuBawska J."/>
        </authorList>
    </citation>
    <scope>NUCLEOTIDE SEQUENCE [LARGE SCALE GENOMIC DNA]</scope>
    <source>
        <strain evidence="1 2">1078</strain>
    </source>
</reference>
<sequence>MNTPRFAYSSPMQAGERRTVRHVIGALRVADSEASRIIGVSRGDVRNTNTSYAF</sequence>
<dbReference type="EMBL" id="CP117255">
    <property type="protein sequence ID" value="WFR94014.1"/>
    <property type="molecule type" value="Genomic_DNA"/>
</dbReference>